<feature type="domain" description="FecR protein" evidence="2">
    <location>
        <begin position="184"/>
        <end position="271"/>
    </location>
</feature>
<dbReference type="InterPro" id="IPR006860">
    <property type="entry name" value="FecR"/>
</dbReference>
<dbReference type="GO" id="GO:0016989">
    <property type="term" value="F:sigma factor antagonist activity"/>
    <property type="evidence" value="ECO:0007669"/>
    <property type="project" value="TreeGrafter"/>
</dbReference>
<evidence type="ECO:0000313" key="4">
    <source>
        <dbReference type="EMBL" id="MBB4025850.1"/>
    </source>
</evidence>
<protein>
    <submittedName>
        <fullName evidence="4">Ferric-dicitrate binding protein FerR (Iron transport regulator)</fullName>
    </submittedName>
</protein>
<dbReference type="Gene3D" id="3.55.50.30">
    <property type="match status" value="1"/>
</dbReference>
<keyword evidence="1" id="KW-0812">Transmembrane</keyword>
<proteinExistence type="predicted"/>
<dbReference type="Gene3D" id="2.60.120.1440">
    <property type="match status" value="1"/>
</dbReference>
<dbReference type="AlphaFoldDB" id="A0A7W6MYH8"/>
<organism evidence="4 5">
    <name type="scientific">Butyricimonas faecihominis</name>
    <dbReference type="NCBI Taxonomy" id="1472416"/>
    <lineage>
        <taxon>Bacteria</taxon>
        <taxon>Pseudomonadati</taxon>
        <taxon>Bacteroidota</taxon>
        <taxon>Bacteroidia</taxon>
        <taxon>Bacteroidales</taxon>
        <taxon>Odoribacteraceae</taxon>
        <taxon>Butyricimonas</taxon>
    </lineage>
</organism>
<comment type="caution">
    <text evidence="4">The sequence shown here is derived from an EMBL/GenBank/DDBJ whole genome shotgun (WGS) entry which is preliminary data.</text>
</comment>
<gene>
    <name evidence="4" type="ORF">GGR14_001634</name>
</gene>
<dbReference type="EMBL" id="JACIES010000003">
    <property type="protein sequence ID" value="MBB4025850.1"/>
    <property type="molecule type" value="Genomic_DNA"/>
</dbReference>
<evidence type="ECO:0000259" key="2">
    <source>
        <dbReference type="Pfam" id="PF04773"/>
    </source>
</evidence>
<sequence length="389" mass="44393">MEKENIHIDWEVISKSFRGELSGEERERLESWLAVSSRHRDFYRRALEGGETDVTVGVDRDVLAAKKDELMRRVRVMTGNVKPRRSLRCVWYAAAVILPLAIAVGMWVNMGGREKNMVIAQRVQPGSGRAVLELHDGRTYFLDTTRVVETGIEGNLAKAEKQSLVYTKREAEELVYNKVIVPRAGEYSLTLSDGTRIWLNSDSEIRYPVAFGKERRTVFLSGEAYFEVEKDAERPFYVVLDGMEVKVYGTSFNVNTHYQGKILTTLVEGKVGIRVKSTGAESILQPNQMAEFNCEKEEVEVTDVDTYYYTAWRAGEFVFQNETIEEIMDRLCRWYDTEVFYANDDVRGKRFTGIIAHFTDVADVLHLIGETATVQFDLKGDVITVSDLK</sequence>
<keyword evidence="1" id="KW-1133">Transmembrane helix</keyword>
<dbReference type="OrthoDB" id="699645at2"/>
<dbReference type="Proteomes" id="UP000546007">
    <property type="component" value="Unassembled WGS sequence"/>
</dbReference>
<accession>A0A7W6MYH8</accession>
<feature type="domain" description="Protein FecR C-terminal" evidence="3">
    <location>
        <begin position="316"/>
        <end position="385"/>
    </location>
</feature>
<evidence type="ECO:0000256" key="1">
    <source>
        <dbReference type="SAM" id="Phobius"/>
    </source>
</evidence>
<dbReference type="InterPro" id="IPR012373">
    <property type="entry name" value="Ferrdict_sens_TM"/>
</dbReference>
<evidence type="ECO:0000259" key="3">
    <source>
        <dbReference type="Pfam" id="PF16344"/>
    </source>
</evidence>
<reference evidence="4 5" key="1">
    <citation type="submission" date="2020-08" db="EMBL/GenBank/DDBJ databases">
        <title>Genomic Encyclopedia of Type Strains, Phase IV (KMG-IV): sequencing the most valuable type-strain genomes for metagenomic binning, comparative biology and taxonomic classification.</title>
        <authorList>
            <person name="Goeker M."/>
        </authorList>
    </citation>
    <scope>NUCLEOTIDE SEQUENCE [LARGE SCALE GENOMIC DNA]</scope>
    <source>
        <strain evidence="4 5">DSM 105721</strain>
    </source>
</reference>
<dbReference type="GeneID" id="93100365"/>
<dbReference type="PANTHER" id="PTHR30273:SF2">
    <property type="entry name" value="PROTEIN FECR"/>
    <property type="match status" value="1"/>
</dbReference>
<dbReference type="Pfam" id="PF16344">
    <property type="entry name" value="FecR_C"/>
    <property type="match status" value="1"/>
</dbReference>
<dbReference type="Pfam" id="PF04773">
    <property type="entry name" value="FecR"/>
    <property type="match status" value="1"/>
</dbReference>
<feature type="transmembrane region" description="Helical" evidence="1">
    <location>
        <begin position="89"/>
        <end position="108"/>
    </location>
</feature>
<name>A0A7W6MYH8_9BACT</name>
<keyword evidence="5" id="KW-1185">Reference proteome</keyword>
<evidence type="ECO:0000313" key="5">
    <source>
        <dbReference type="Proteomes" id="UP000546007"/>
    </source>
</evidence>
<dbReference type="RefSeq" id="WP_124315913.1">
    <property type="nucleotide sequence ID" value="NZ_AP028155.1"/>
</dbReference>
<keyword evidence="1" id="KW-0472">Membrane</keyword>
<dbReference type="PANTHER" id="PTHR30273">
    <property type="entry name" value="PERIPLASMIC SIGNAL SENSOR AND SIGMA FACTOR ACTIVATOR FECR-RELATED"/>
    <property type="match status" value="1"/>
</dbReference>
<dbReference type="InterPro" id="IPR032508">
    <property type="entry name" value="FecR_C"/>
</dbReference>